<dbReference type="GO" id="GO:0005576">
    <property type="term" value="C:extracellular region"/>
    <property type="evidence" value="ECO:0007669"/>
    <property type="project" value="UniProtKB-SubCell"/>
</dbReference>
<dbReference type="EMBL" id="JAGEUA010000001">
    <property type="protein sequence ID" value="KAL1021282.1"/>
    <property type="molecule type" value="Genomic_DNA"/>
</dbReference>
<dbReference type="Pfam" id="PF01160">
    <property type="entry name" value="Opiods_neuropep"/>
    <property type="match status" value="1"/>
</dbReference>
<proteinExistence type="inferred from homology"/>
<reference evidence="6 7" key="1">
    <citation type="submission" date="2024-06" db="EMBL/GenBank/DDBJ databases">
        <authorList>
            <person name="Pan Q."/>
            <person name="Wen M."/>
            <person name="Jouanno E."/>
            <person name="Zahm M."/>
            <person name="Klopp C."/>
            <person name="Cabau C."/>
            <person name="Louis A."/>
            <person name="Berthelot C."/>
            <person name="Parey E."/>
            <person name="Roest Crollius H."/>
            <person name="Montfort J."/>
            <person name="Robinson-Rechavi M."/>
            <person name="Bouchez O."/>
            <person name="Lampietro C."/>
            <person name="Lopez Roques C."/>
            <person name="Donnadieu C."/>
            <person name="Postlethwait J."/>
            <person name="Bobe J."/>
            <person name="Verreycken H."/>
            <person name="Guiguen Y."/>
        </authorList>
    </citation>
    <scope>NUCLEOTIDE SEQUENCE [LARGE SCALE GENOMIC DNA]</scope>
    <source>
        <strain evidence="6">Up_M1</strain>
        <tissue evidence="6">Testis</tissue>
    </source>
</reference>
<feature type="region of interest" description="Disordered" evidence="5">
    <location>
        <begin position="119"/>
        <end position="138"/>
    </location>
</feature>
<dbReference type="PRINTS" id="PR01028">
    <property type="entry name" value="OPIOIDPRCRSR"/>
</dbReference>
<dbReference type="PANTHER" id="PTHR11438:SF4">
    <property type="entry name" value="PROENKEPHALIN-B"/>
    <property type="match status" value="1"/>
</dbReference>
<evidence type="ECO:0000256" key="5">
    <source>
        <dbReference type="SAM" id="MobiDB-lite"/>
    </source>
</evidence>
<protein>
    <submittedName>
        <fullName evidence="6">Uncharacterized protein</fullName>
    </submittedName>
</protein>
<keyword evidence="4" id="KW-1015">Disulfide bond</keyword>
<accession>A0ABD0XLT4</accession>
<evidence type="ECO:0000313" key="7">
    <source>
        <dbReference type="Proteomes" id="UP001557470"/>
    </source>
</evidence>
<comment type="subcellular location">
    <subcellularLocation>
        <location evidence="1">Secreted</location>
    </subcellularLocation>
</comment>
<dbReference type="Proteomes" id="UP001557470">
    <property type="component" value="Unassembled WGS sequence"/>
</dbReference>
<evidence type="ECO:0000313" key="6">
    <source>
        <dbReference type="EMBL" id="KAL1021282.1"/>
    </source>
</evidence>
<keyword evidence="3" id="KW-0964">Secreted</keyword>
<comment type="similarity">
    <text evidence="2">Belongs to the opioid neuropeptide precursor family.</text>
</comment>
<gene>
    <name evidence="6" type="ORF">UPYG_G00011160</name>
</gene>
<organism evidence="6 7">
    <name type="scientific">Umbra pygmaea</name>
    <name type="common">Eastern mudminnow</name>
    <dbReference type="NCBI Taxonomy" id="75934"/>
    <lineage>
        <taxon>Eukaryota</taxon>
        <taxon>Metazoa</taxon>
        <taxon>Chordata</taxon>
        <taxon>Craniata</taxon>
        <taxon>Vertebrata</taxon>
        <taxon>Euteleostomi</taxon>
        <taxon>Actinopterygii</taxon>
        <taxon>Neopterygii</taxon>
        <taxon>Teleostei</taxon>
        <taxon>Protacanthopterygii</taxon>
        <taxon>Esociformes</taxon>
        <taxon>Umbridae</taxon>
        <taxon>Umbra</taxon>
    </lineage>
</organism>
<evidence type="ECO:0000256" key="4">
    <source>
        <dbReference type="ARBA" id="ARBA00023157"/>
    </source>
</evidence>
<evidence type="ECO:0000256" key="3">
    <source>
        <dbReference type="ARBA" id="ARBA00022525"/>
    </source>
</evidence>
<sequence>MPTQERRQASQNKICWGRTYTDTSYALLFLRLTTPRLNHITPTLLRGRMEWYVLVLLLSLPSSTQADCSSQCLQCAQQIINRDIAVNKLICNLECEGTPLTTAELEKCGNILQTREAEFSDEDAGARSAPEREDGQGSSITNMVKRYGGFIKRIDKDKNKLFTSPWRENGIDKGSYGFHKKYEDLLRKFGERDLAELLEDDEGGDVSSENEVVYNDDAAIKKVKRYGGFLRKFGPKTKSKRSDSLEESSREELQKRYGGFMRRIRPKLNNLNNLKWDNQKRYGGFLRRHYKISVRSDEEPYSYDDVGL</sequence>
<name>A0ABD0XLT4_UMBPY</name>
<dbReference type="InterPro" id="IPR006024">
    <property type="entry name" value="Opioid_neupept"/>
</dbReference>
<evidence type="ECO:0000256" key="2">
    <source>
        <dbReference type="ARBA" id="ARBA00008543"/>
    </source>
</evidence>
<keyword evidence="7" id="KW-1185">Reference proteome</keyword>
<evidence type="ECO:0000256" key="1">
    <source>
        <dbReference type="ARBA" id="ARBA00004613"/>
    </source>
</evidence>
<dbReference type="PANTHER" id="PTHR11438">
    <property type="entry name" value="PROENKEPHALIN"/>
    <property type="match status" value="1"/>
</dbReference>
<comment type="caution">
    <text evidence="6">The sequence shown here is derived from an EMBL/GenBank/DDBJ whole genome shotgun (WGS) entry which is preliminary data.</text>
</comment>
<dbReference type="AlphaFoldDB" id="A0ABD0XLT4"/>